<comment type="caution">
    <text evidence="2">The sequence shown here is derived from an EMBL/GenBank/DDBJ whole genome shotgun (WGS) entry which is preliminary data.</text>
</comment>
<dbReference type="AlphaFoldDB" id="A0A1R1ERH6"/>
<proteinExistence type="predicted"/>
<accession>A0A1R1ERH6</accession>
<sequence length="264" mass="30947">MNEEALFEHRFWLQILGDHARFIYNALASKEVKDVQTAASFVQWFDRLLGQARSFPEGQPLKELNEQANQAVHELRAFKLDLLDRVLQRKVVIGLSPTFINHMVNELEEYERILAELLKGNPVPRYHPLHHDLLWLPDAAFHSASIASDLDGVERRLIQRSKEFEQHFNEFYLKALELVGYLRTLRTTYPAVKKFHSDVDLEMSAFMNFLLEIEELDISAELLSRLNRLVPDHMFREECYYLQKLSQFGEVPRPDCDPAKPRVE</sequence>
<evidence type="ECO:0000256" key="1">
    <source>
        <dbReference type="SAM" id="Coils"/>
    </source>
</evidence>
<dbReference type="InterPro" id="IPR021328">
    <property type="entry name" value="CotB-like"/>
</dbReference>
<dbReference type="Proteomes" id="UP000187172">
    <property type="component" value="Unassembled WGS sequence"/>
</dbReference>
<evidence type="ECO:0000313" key="2">
    <source>
        <dbReference type="EMBL" id="OMF54415.1"/>
    </source>
</evidence>
<dbReference type="EMBL" id="MRTP01000003">
    <property type="protein sequence ID" value="OMF54415.1"/>
    <property type="molecule type" value="Genomic_DNA"/>
</dbReference>
<dbReference type="Gene3D" id="1.20.1260.120">
    <property type="entry name" value="Protein of unknown function DUF2935"/>
    <property type="match status" value="1"/>
</dbReference>
<gene>
    <name evidence="2" type="ORF">BK138_14630</name>
</gene>
<feature type="coiled-coil region" evidence="1">
    <location>
        <begin position="61"/>
        <end position="120"/>
    </location>
</feature>
<organism evidence="2 3">
    <name type="scientific">Paenibacillus rhizosphaerae</name>
    <dbReference type="NCBI Taxonomy" id="297318"/>
    <lineage>
        <taxon>Bacteria</taxon>
        <taxon>Bacillati</taxon>
        <taxon>Bacillota</taxon>
        <taxon>Bacilli</taxon>
        <taxon>Bacillales</taxon>
        <taxon>Paenibacillaceae</taxon>
        <taxon>Paenibacillus</taxon>
    </lineage>
</organism>
<evidence type="ECO:0000313" key="3">
    <source>
        <dbReference type="Proteomes" id="UP000187172"/>
    </source>
</evidence>
<dbReference type="STRING" id="297318.BK138_14630"/>
<keyword evidence="1" id="KW-0175">Coiled coil</keyword>
<reference evidence="2 3" key="1">
    <citation type="submission" date="2016-11" db="EMBL/GenBank/DDBJ databases">
        <title>Paenibacillus species isolates.</title>
        <authorList>
            <person name="Beno S.M."/>
        </authorList>
    </citation>
    <scope>NUCLEOTIDE SEQUENCE [LARGE SCALE GENOMIC DNA]</scope>
    <source>
        <strain evidence="2 3">FSL R5-0378</strain>
    </source>
</reference>
<keyword evidence="3" id="KW-1185">Reference proteome</keyword>
<dbReference type="RefSeq" id="WP_076170319.1">
    <property type="nucleotide sequence ID" value="NZ_MRTP01000003.1"/>
</dbReference>
<dbReference type="Pfam" id="PF11155">
    <property type="entry name" value="DUF2935"/>
    <property type="match status" value="2"/>
</dbReference>
<dbReference type="SUPFAM" id="SSF158430">
    <property type="entry name" value="Bacillus cereus metalloprotein-like"/>
    <property type="match status" value="2"/>
</dbReference>
<name>A0A1R1ERH6_9BACL</name>
<evidence type="ECO:0008006" key="4">
    <source>
        <dbReference type="Google" id="ProtNLM"/>
    </source>
</evidence>
<protein>
    <recommendedName>
        <fullName evidence="4">DUF2935 domain-containing protein</fullName>
    </recommendedName>
</protein>